<organism evidence="2 3">
    <name type="scientific">Desulfonatronum thiosulfatophilum</name>
    <dbReference type="NCBI Taxonomy" id="617002"/>
    <lineage>
        <taxon>Bacteria</taxon>
        <taxon>Pseudomonadati</taxon>
        <taxon>Thermodesulfobacteriota</taxon>
        <taxon>Desulfovibrionia</taxon>
        <taxon>Desulfovibrionales</taxon>
        <taxon>Desulfonatronaceae</taxon>
        <taxon>Desulfonatronum</taxon>
    </lineage>
</organism>
<dbReference type="Gene3D" id="3.30.428.10">
    <property type="entry name" value="HIT-like"/>
    <property type="match status" value="1"/>
</dbReference>
<reference evidence="2 3" key="1">
    <citation type="submission" date="2016-10" db="EMBL/GenBank/DDBJ databases">
        <authorList>
            <person name="de Groot N.N."/>
        </authorList>
    </citation>
    <scope>NUCLEOTIDE SEQUENCE [LARGE SCALE GENOMIC DNA]</scope>
    <source>
        <strain evidence="2 3">ASO4-2</strain>
    </source>
</reference>
<feature type="compositionally biased region" description="Basic and acidic residues" evidence="1">
    <location>
        <begin position="33"/>
        <end position="46"/>
    </location>
</feature>
<name>A0A1G6E301_9BACT</name>
<dbReference type="AlphaFoldDB" id="A0A1G6E301"/>
<protein>
    <submittedName>
        <fullName evidence="2">Uncharacterized protein</fullName>
    </submittedName>
</protein>
<dbReference type="STRING" id="617002.SAMN05660653_02573"/>
<dbReference type="InterPro" id="IPR036265">
    <property type="entry name" value="HIT-like_sf"/>
</dbReference>
<sequence>MIRTCISPDGTFRYGVHRPSYSVANMRGDDHHAELGTTRDGDRVENQRNFPEGDVDVPHAGAIYEIPNAFAFRGTTYIDSSWADAKARNPGAIALPRPQDVSLSRVLGSWSGGGMTVEEKKDFFSRLPDPVLSALAATSTDSEDLRILAGLCCELLFDEQTGDPKGLRYIKDDSGRIRAVVLNHDLFEAVANNPNLPDPYKVAMVLRPGVQGGSEIVGDVGGGGTHVFEYLRRNSYIPWGHFAANMAHDAVRYAVRDLDAEDMRGLRHLYYQRTYLRLARMLDLDVPRRGMLTQDVLEELRLRIVERMVEAAAQGRGLPYSATLWGWNFGFDFAPSGYRLHASHQQIHQQYALIPSTVASASSATDQDRESGRDLHAFACGDLVADAVAAYRRETGRGLFADYLRAIRSNQRTDGGSGESSLVVYEDEQVLLFVPKAQTSAFELQLMPLGPVGHLLDADTACRKSLDEAMLKAQQALEGLGARMVTSIEYSRRFDAEDNDQRLLYAFLPKLPYAPGGFSEAQLRSIIGHYPEDFAHACRMALARG</sequence>
<gene>
    <name evidence="2" type="ORF">SAMN05660653_02573</name>
</gene>
<evidence type="ECO:0000256" key="1">
    <source>
        <dbReference type="SAM" id="MobiDB-lite"/>
    </source>
</evidence>
<dbReference type="SUPFAM" id="SSF54197">
    <property type="entry name" value="HIT-like"/>
    <property type="match status" value="1"/>
</dbReference>
<evidence type="ECO:0000313" key="3">
    <source>
        <dbReference type="Proteomes" id="UP000198771"/>
    </source>
</evidence>
<dbReference type="EMBL" id="FMXO01000015">
    <property type="protein sequence ID" value="SDB51817.1"/>
    <property type="molecule type" value="Genomic_DNA"/>
</dbReference>
<evidence type="ECO:0000313" key="2">
    <source>
        <dbReference type="EMBL" id="SDB51817.1"/>
    </source>
</evidence>
<feature type="region of interest" description="Disordered" evidence="1">
    <location>
        <begin position="33"/>
        <end position="54"/>
    </location>
</feature>
<dbReference type="Proteomes" id="UP000198771">
    <property type="component" value="Unassembled WGS sequence"/>
</dbReference>
<keyword evidence="3" id="KW-1185">Reference proteome</keyword>
<dbReference type="OrthoDB" id="5428638at2"/>
<accession>A0A1G6E301</accession>
<proteinExistence type="predicted"/>